<accession>A0A4Z2GLG7</accession>
<gene>
    <name evidence="1" type="ORF">EYF80_035674</name>
</gene>
<name>A0A4Z2GLG7_9TELE</name>
<sequence>MDPSLQNLRLTFCSTAGPLQRPDAVVLLVDRSNAPPPGLARFTYDRVVSFGVSPLICVVHQDRGGRVEEASGHSDNLRWGPAPPAWRPRAVCSRGSGVSCDWRSRVRPLC</sequence>
<evidence type="ECO:0000313" key="1">
    <source>
        <dbReference type="EMBL" id="TNN54115.1"/>
    </source>
</evidence>
<dbReference type="Proteomes" id="UP000314294">
    <property type="component" value="Unassembled WGS sequence"/>
</dbReference>
<proteinExistence type="predicted"/>
<keyword evidence="2" id="KW-1185">Reference proteome</keyword>
<reference evidence="1 2" key="1">
    <citation type="submission" date="2019-03" db="EMBL/GenBank/DDBJ databases">
        <title>First draft genome of Liparis tanakae, snailfish: a comprehensive survey of snailfish specific genes.</title>
        <authorList>
            <person name="Kim W."/>
            <person name="Song I."/>
            <person name="Jeong J.-H."/>
            <person name="Kim D."/>
            <person name="Kim S."/>
            <person name="Ryu S."/>
            <person name="Song J.Y."/>
            <person name="Lee S.K."/>
        </authorList>
    </citation>
    <scope>NUCLEOTIDE SEQUENCE [LARGE SCALE GENOMIC DNA]</scope>
    <source>
        <tissue evidence="1">Muscle</tissue>
    </source>
</reference>
<evidence type="ECO:0000313" key="2">
    <source>
        <dbReference type="Proteomes" id="UP000314294"/>
    </source>
</evidence>
<organism evidence="1 2">
    <name type="scientific">Liparis tanakae</name>
    <name type="common">Tanaka's snailfish</name>
    <dbReference type="NCBI Taxonomy" id="230148"/>
    <lineage>
        <taxon>Eukaryota</taxon>
        <taxon>Metazoa</taxon>
        <taxon>Chordata</taxon>
        <taxon>Craniata</taxon>
        <taxon>Vertebrata</taxon>
        <taxon>Euteleostomi</taxon>
        <taxon>Actinopterygii</taxon>
        <taxon>Neopterygii</taxon>
        <taxon>Teleostei</taxon>
        <taxon>Neoteleostei</taxon>
        <taxon>Acanthomorphata</taxon>
        <taxon>Eupercaria</taxon>
        <taxon>Perciformes</taxon>
        <taxon>Cottioidei</taxon>
        <taxon>Cottales</taxon>
        <taxon>Liparidae</taxon>
        <taxon>Liparis</taxon>
    </lineage>
</organism>
<protein>
    <submittedName>
        <fullName evidence="1">Uncharacterized protein</fullName>
    </submittedName>
</protein>
<dbReference type="EMBL" id="SRLO01000495">
    <property type="protein sequence ID" value="TNN54115.1"/>
    <property type="molecule type" value="Genomic_DNA"/>
</dbReference>
<dbReference type="AlphaFoldDB" id="A0A4Z2GLG7"/>
<comment type="caution">
    <text evidence="1">The sequence shown here is derived from an EMBL/GenBank/DDBJ whole genome shotgun (WGS) entry which is preliminary data.</text>
</comment>